<keyword evidence="4 8" id="KW-0863">Zinc-finger</keyword>
<dbReference type="GO" id="GO:0005096">
    <property type="term" value="F:GTPase activator activity"/>
    <property type="evidence" value="ECO:0007669"/>
    <property type="project" value="UniProtKB-KW"/>
</dbReference>
<accession>A0A9X6RJL5</accession>
<keyword evidence="1" id="KW-0343">GTPase activation</keyword>
<dbReference type="InterPro" id="IPR047161">
    <property type="entry name" value="GIT-like"/>
</dbReference>
<keyword evidence="5" id="KW-0862">Zinc</keyword>
<evidence type="ECO:0000256" key="9">
    <source>
        <dbReference type="SAM" id="MobiDB-lite"/>
    </source>
</evidence>
<dbReference type="Gene3D" id="1.10.220.150">
    <property type="entry name" value="Arf GTPase activating protein"/>
    <property type="match status" value="1"/>
</dbReference>
<dbReference type="OrthoDB" id="5588096at2759"/>
<protein>
    <submittedName>
        <fullName evidence="11">ARF GTPase-activating protein GIT2</fullName>
    </submittedName>
</protein>
<dbReference type="SMART" id="SM00105">
    <property type="entry name" value="ArfGap"/>
    <property type="match status" value="1"/>
</dbReference>
<sequence>MNRGSQICADCSAPDAPWASLNRGVLICDECCSVHRILGRHISQVKSLKKSPWAPSQLTMVTLLYAKGANLLWEHALVHPASNSPGVLSLGKVNRRKPAPKDPIHPNKSEYIRAKYQLQSFVHRPAKDEPQCSYADLSQQLHSSVRTSNVEISLRLLCLGADPNYWHPEKGNRPLHVAARAGQWSQVELLVVYAADPGTPDIAGKTPADHARSAGFPEMADRLMECQYELTDRLAYFLCQRKPDHAVGQHFIIPELTMERSQNFNQLAKSARRNVQALNNALFESLAMDVYDEVDRQETDNIWQAGQGPTITSDRHITAFLPVNPRLSAVHNQARQKLARLHPGEFHALVVDVLAEVRRRQTGLERSPTLDVIPSNASSTVRSASVTESTTVEEQQSSTRENSGVSVAADAEDDREPLYDAVAVEDDYVDAKDDGVFGGNKKTAEGHVVNGNAKAVATGPVAPPRRNRCVCQSDDSKVPLDQPCPACDSVVTAAQYFEMKRALKEAVEREARLTSTVYAMKDDLNRLFTQVGTLLHPTSSHPPSTGALSPSSARQAQIVSVEPVFAKSIRDDSGIQEGQDEPQSGSNGNHVDRGEHSQTDGVSFPSHELLEQKTGVITQSIHSLKKAAEDFDTSTLKSCTGKIEDSVQDLVDLFQPFQFNFPVTLGEALADLKQTAEKLSADCHAYVSRLPPSPERASRAALLSKDTEQERAQATQMVIDDAYSIVSSLKCVLVMHAAQLSRQQSS</sequence>
<dbReference type="GO" id="GO:0007420">
    <property type="term" value="P:brain development"/>
    <property type="evidence" value="ECO:0007669"/>
    <property type="project" value="InterPro"/>
</dbReference>
<evidence type="ECO:0000313" key="12">
    <source>
        <dbReference type="Proteomes" id="UP000192578"/>
    </source>
</evidence>
<gene>
    <name evidence="11" type="ORF">BV898_14488</name>
</gene>
<evidence type="ECO:0000256" key="6">
    <source>
        <dbReference type="ARBA" id="ARBA00023043"/>
    </source>
</evidence>
<dbReference type="SMART" id="SM00555">
    <property type="entry name" value="GIT"/>
    <property type="match status" value="2"/>
</dbReference>
<dbReference type="CDD" id="cd08833">
    <property type="entry name" value="ArfGap_GIT"/>
    <property type="match status" value="1"/>
</dbReference>
<dbReference type="Gene3D" id="1.20.120.330">
    <property type="entry name" value="Nucleotidyltransferases domain 2"/>
    <property type="match status" value="1"/>
</dbReference>
<comment type="caution">
    <text evidence="11">The sequence shown here is derived from an EMBL/GenBank/DDBJ whole genome shotgun (WGS) entry which is preliminary data.</text>
</comment>
<evidence type="ECO:0000256" key="8">
    <source>
        <dbReference type="PROSITE-ProRule" id="PRU00288"/>
    </source>
</evidence>
<proteinExistence type="predicted"/>
<feature type="region of interest" description="Disordered" evidence="9">
    <location>
        <begin position="369"/>
        <end position="412"/>
    </location>
</feature>
<dbReference type="SUPFAM" id="SSF48403">
    <property type="entry name" value="Ankyrin repeat"/>
    <property type="match status" value="1"/>
</dbReference>
<evidence type="ECO:0000259" key="10">
    <source>
        <dbReference type="PROSITE" id="PS50115"/>
    </source>
</evidence>
<dbReference type="InterPro" id="IPR013724">
    <property type="entry name" value="GIT_SHD"/>
</dbReference>
<dbReference type="GO" id="GO:0031267">
    <property type="term" value="F:small GTPase binding"/>
    <property type="evidence" value="ECO:0007669"/>
    <property type="project" value="TreeGrafter"/>
</dbReference>
<dbReference type="InterPro" id="IPR038508">
    <property type="entry name" value="ArfGAP_dom_sf"/>
</dbReference>
<keyword evidence="2" id="KW-0479">Metal-binding</keyword>
<dbReference type="PRINTS" id="PR00405">
    <property type="entry name" value="REVINTRACTNG"/>
</dbReference>
<dbReference type="InterPro" id="IPR001164">
    <property type="entry name" value="ArfGAP_dom"/>
</dbReference>
<dbReference type="PROSITE" id="PS50297">
    <property type="entry name" value="ANK_REP_REGION"/>
    <property type="match status" value="1"/>
</dbReference>
<dbReference type="InterPro" id="IPR036770">
    <property type="entry name" value="Ankyrin_rpt-contain_sf"/>
</dbReference>
<dbReference type="Pfam" id="PF12205">
    <property type="entry name" value="GIT1_C"/>
    <property type="match status" value="1"/>
</dbReference>
<name>A0A9X6RJL5_HYPEX</name>
<evidence type="ECO:0000256" key="5">
    <source>
        <dbReference type="ARBA" id="ARBA00022833"/>
    </source>
</evidence>
<dbReference type="GO" id="GO:0008270">
    <property type="term" value="F:zinc ion binding"/>
    <property type="evidence" value="ECO:0007669"/>
    <property type="project" value="UniProtKB-KW"/>
</dbReference>
<feature type="domain" description="Arf-GAP" evidence="10">
    <location>
        <begin position="1"/>
        <end position="129"/>
    </location>
</feature>
<dbReference type="PROSITE" id="PS50115">
    <property type="entry name" value="ARFGAP"/>
    <property type="match status" value="1"/>
</dbReference>
<dbReference type="GO" id="GO:0098793">
    <property type="term" value="C:presynapse"/>
    <property type="evidence" value="ECO:0007669"/>
    <property type="project" value="GOC"/>
</dbReference>
<dbReference type="EMBL" id="MTYJ01000178">
    <property type="protein sequence ID" value="OWA49955.1"/>
    <property type="molecule type" value="Genomic_DNA"/>
</dbReference>
<keyword evidence="6 7" id="KW-0040">ANK repeat</keyword>
<feature type="repeat" description="ANK" evidence="7">
    <location>
        <begin position="170"/>
        <end position="202"/>
    </location>
</feature>
<dbReference type="GO" id="GO:0036465">
    <property type="term" value="P:synaptic vesicle recycling"/>
    <property type="evidence" value="ECO:0007669"/>
    <property type="project" value="TreeGrafter"/>
</dbReference>
<dbReference type="Pfam" id="PF01412">
    <property type="entry name" value="ArfGap"/>
    <property type="match status" value="1"/>
</dbReference>
<dbReference type="SUPFAM" id="SSF57863">
    <property type="entry name" value="ArfGap/RecO-like zinc finger"/>
    <property type="match status" value="1"/>
</dbReference>
<dbReference type="InterPro" id="IPR002110">
    <property type="entry name" value="Ankyrin_rpt"/>
</dbReference>
<evidence type="ECO:0000256" key="3">
    <source>
        <dbReference type="ARBA" id="ARBA00022737"/>
    </source>
</evidence>
<feature type="region of interest" description="Disordered" evidence="9">
    <location>
        <begin position="574"/>
        <end position="602"/>
    </location>
</feature>
<dbReference type="PANTHER" id="PTHR46097">
    <property type="entry name" value="G PROTEIN-COUPLED RECEPTOR KINASE INTERACTING ARFGAP"/>
    <property type="match status" value="1"/>
</dbReference>
<dbReference type="PROSITE" id="PS50088">
    <property type="entry name" value="ANK_REPEAT"/>
    <property type="match status" value="1"/>
</dbReference>
<organism evidence="11 12">
    <name type="scientific">Hypsibius exemplaris</name>
    <name type="common">Freshwater tardigrade</name>
    <dbReference type="NCBI Taxonomy" id="2072580"/>
    <lineage>
        <taxon>Eukaryota</taxon>
        <taxon>Metazoa</taxon>
        <taxon>Ecdysozoa</taxon>
        <taxon>Tardigrada</taxon>
        <taxon>Eutardigrada</taxon>
        <taxon>Parachela</taxon>
        <taxon>Hypsibioidea</taxon>
        <taxon>Hypsibiidae</taxon>
        <taxon>Hypsibius</taxon>
    </lineage>
</organism>
<dbReference type="Gene3D" id="1.25.40.20">
    <property type="entry name" value="Ankyrin repeat-containing domain"/>
    <property type="match status" value="1"/>
</dbReference>
<dbReference type="GO" id="GO:0032012">
    <property type="term" value="P:regulation of ARF protein signal transduction"/>
    <property type="evidence" value="ECO:0007669"/>
    <property type="project" value="InterPro"/>
</dbReference>
<evidence type="ECO:0000256" key="7">
    <source>
        <dbReference type="PROSITE-ProRule" id="PRU00023"/>
    </source>
</evidence>
<dbReference type="Pfam" id="PF13637">
    <property type="entry name" value="Ank_4"/>
    <property type="match status" value="1"/>
</dbReference>
<dbReference type="AlphaFoldDB" id="A0A9X6RJL5"/>
<keyword evidence="3" id="KW-0677">Repeat</keyword>
<keyword evidence="12" id="KW-1185">Reference proteome</keyword>
<evidence type="ECO:0000256" key="2">
    <source>
        <dbReference type="ARBA" id="ARBA00022723"/>
    </source>
</evidence>
<dbReference type="Proteomes" id="UP000192578">
    <property type="component" value="Unassembled WGS sequence"/>
</dbReference>
<dbReference type="InterPro" id="IPR037278">
    <property type="entry name" value="ARFGAP/RecO"/>
</dbReference>
<dbReference type="PANTHER" id="PTHR46097:SF3">
    <property type="entry name" value="ARF GTPASE-ACTIVATING PROTEIN GIT"/>
    <property type="match status" value="1"/>
</dbReference>
<feature type="compositionally biased region" description="Polar residues" evidence="9">
    <location>
        <begin position="375"/>
        <end position="405"/>
    </location>
</feature>
<reference evidence="12" key="1">
    <citation type="submission" date="2017-01" db="EMBL/GenBank/DDBJ databases">
        <title>Comparative genomics of anhydrobiosis in the tardigrade Hypsibius dujardini.</title>
        <authorList>
            <person name="Yoshida Y."/>
            <person name="Koutsovoulos G."/>
            <person name="Laetsch D."/>
            <person name="Stevens L."/>
            <person name="Kumar S."/>
            <person name="Horikawa D."/>
            <person name="Ishino K."/>
            <person name="Komine S."/>
            <person name="Tomita M."/>
            <person name="Blaxter M."/>
            <person name="Arakawa K."/>
        </authorList>
    </citation>
    <scope>NUCLEOTIDE SEQUENCE [LARGE SCALE GENOMIC DNA]</scope>
    <source>
        <strain evidence="12">Z151</strain>
    </source>
</reference>
<evidence type="ECO:0000256" key="1">
    <source>
        <dbReference type="ARBA" id="ARBA00022468"/>
    </source>
</evidence>
<dbReference type="Pfam" id="PF08518">
    <property type="entry name" value="GIT_SHD"/>
    <property type="match status" value="2"/>
</dbReference>
<evidence type="ECO:0000313" key="11">
    <source>
        <dbReference type="EMBL" id="OWA49955.1"/>
    </source>
</evidence>
<evidence type="ECO:0000256" key="4">
    <source>
        <dbReference type="ARBA" id="ARBA00022771"/>
    </source>
</evidence>
<dbReference type="GO" id="GO:0008277">
    <property type="term" value="P:regulation of G protein-coupled receptor signaling pathway"/>
    <property type="evidence" value="ECO:0007669"/>
    <property type="project" value="TreeGrafter"/>
</dbReference>
<dbReference type="InterPro" id="IPR022018">
    <property type="entry name" value="GIT1_C"/>
</dbReference>